<evidence type="ECO:0000256" key="1">
    <source>
        <dbReference type="SAM" id="MobiDB-lite"/>
    </source>
</evidence>
<keyword evidence="3" id="KW-1185">Reference proteome</keyword>
<comment type="caution">
    <text evidence="2">The sequence shown here is derived from an EMBL/GenBank/DDBJ whole genome shotgun (WGS) entry which is preliminary data.</text>
</comment>
<gene>
    <name evidence="2" type="ORF">DPMN_109952</name>
</gene>
<evidence type="ECO:0000313" key="3">
    <source>
        <dbReference type="Proteomes" id="UP000828390"/>
    </source>
</evidence>
<organism evidence="2 3">
    <name type="scientific">Dreissena polymorpha</name>
    <name type="common">Zebra mussel</name>
    <name type="synonym">Mytilus polymorpha</name>
    <dbReference type="NCBI Taxonomy" id="45954"/>
    <lineage>
        <taxon>Eukaryota</taxon>
        <taxon>Metazoa</taxon>
        <taxon>Spiralia</taxon>
        <taxon>Lophotrochozoa</taxon>
        <taxon>Mollusca</taxon>
        <taxon>Bivalvia</taxon>
        <taxon>Autobranchia</taxon>
        <taxon>Heteroconchia</taxon>
        <taxon>Euheterodonta</taxon>
        <taxon>Imparidentia</taxon>
        <taxon>Neoheterodontei</taxon>
        <taxon>Myida</taxon>
        <taxon>Dreissenoidea</taxon>
        <taxon>Dreissenidae</taxon>
        <taxon>Dreissena</taxon>
    </lineage>
</organism>
<name>A0A9D4QNI8_DREPO</name>
<dbReference type="AlphaFoldDB" id="A0A9D4QNI8"/>
<feature type="compositionally biased region" description="Basic and acidic residues" evidence="1">
    <location>
        <begin position="100"/>
        <end position="113"/>
    </location>
</feature>
<reference evidence="2" key="1">
    <citation type="journal article" date="2019" name="bioRxiv">
        <title>The Genome of the Zebra Mussel, Dreissena polymorpha: A Resource for Invasive Species Research.</title>
        <authorList>
            <person name="McCartney M.A."/>
            <person name="Auch B."/>
            <person name="Kono T."/>
            <person name="Mallez S."/>
            <person name="Zhang Y."/>
            <person name="Obille A."/>
            <person name="Becker A."/>
            <person name="Abrahante J.E."/>
            <person name="Garbe J."/>
            <person name="Badalamenti J.P."/>
            <person name="Herman A."/>
            <person name="Mangelson H."/>
            <person name="Liachko I."/>
            <person name="Sullivan S."/>
            <person name="Sone E.D."/>
            <person name="Koren S."/>
            <person name="Silverstein K.A.T."/>
            <person name="Beckman K.B."/>
            <person name="Gohl D.M."/>
        </authorList>
    </citation>
    <scope>NUCLEOTIDE SEQUENCE</scope>
    <source>
        <strain evidence="2">Duluth1</strain>
        <tissue evidence="2">Whole animal</tissue>
    </source>
</reference>
<evidence type="ECO:0000313" key="2">
    <source>
        <dbReference type="EMBL" id="KAH3836580.1"/>
    </source>
</evidence>
<dbReference type="Proteomes" id="UP000828390">
    <property type="component" value="Unassembled WGS sequence"/>
</dbReference>
<proteinExistence type="predicted"/>
<reference evidence="2" key="2">
    <citation type="submission" date="2020-11" db="EMBL/GenBank/DDBJ databases">
        <authorList>
            <person name="McCartney M.A."/>
            <person name="Auch B."/>
            <person name="Kono T."/>
            <person name="Mallez S."/>
            <person name="Becker A."/>
            <person name="Gohl D.M."/>
            <person name="Silverstein K.A.T."/>
            <person name="Koren S."/>
            <person name="Bechman K.B."/>
            <person name="Herman A."/>
            <person name="Abrahante J.E."/>
            <person name="Garbe J."/>
        </authorList>
    </citation>
    <scope>NUCLEOTIDE SEQUENCE</scope>
    <source>
        <strain evidence="2">Duluth1</strain>
        <tissue evidence="2">Whole animal</tissue>
    </source>
</reference>
<feature type="compositionally biased region" description="Low complexity" evidence="1">
    <location>
        <begin position="76"/>
        <end position="87"/>
    </location>
</feature>
<accession>A0A9D4QNI8</accession>
<dbReference type="EMBL" id="JAIWYP010000004">
    <property type="protein sequence ID" value="KAH3836580.1"/>
    <property type="molecule type" value="Genomic_DNA"/>
</dbReference>
<feature type="region of interest" description="Disordered" evidence="1">
    <location>
        <begin position="76"/>
        <end position="113"/>
    </location>
</feature>
<protein>
    <submittedName>
        <fullName evidence="2">Uncharacterized protein</fullName>
    </submittedName>
</protein>
<sequence length="113" mass="12892">MKNVTPPKASFGTTRYTRTFSRTFQNHTIEPVISLRILKYSILKDHKACTDSEIDQGSRCACIDIFLTNINKSTLSHQCQSSSPTSSRHGRPGGLYHHFHCPDWGERAKRRDL</sequence>